<evidence type="ECO:0000313" key="1">
    <source>
        <dbReference type="EMBL" id="GLH75077.1"/>
    </source>
</evidence>
<name>A0ABQ5QKH5_9BACT</name>
<reference evidence="1 2" key="1">
    <citation type="journal article" date="2023" name="Antonie Van Leeuwenhoek">
        <title>Mesoterricola silvestris gen. nov., sp. nov., Mesoterricola sediminis sp. nov., Geothrix oryzae sp. nov., Geothrix edaphica sp. nov., Geothrix rubra sp. nov., and Geothrix limicola sp. nov., six novel members of Acidobacteriota isolated from soils.</title>
        <authorList>
            <person name="Itoh H."/>
            <person name="Sugisawa Y."/>
            <person name="Mise K."/>
            <person name="Xu Z."/>
            <person name="Kuniyasu M."/>
            <person name="Ushijima N."/>
            <person name="Kawano K."/>
            <person name="Kobayashi E."/>
            <person name="Shiratori Y."/>
            <person name="Masuda Y."/>
            <person name="Senoo K."/>
        </authorList>
    </citation>
    <scope>NUCLEOTIDE SEQUENCE [LARGE SCALE GENOMIC DNA]</scope>
    <source>
        <strain evidence="1 2">Red804</strain>
    </source>
</reference>
<dbReference type="Proteomes" id="UP001165069">
    <property type="component" value="Unassembled WGS sequence"/>
</dbReference>
<evidence type="ECO:0000313" key="2">
    <source>
        <dbReference type="Proteomes" id="UP001165069"/>
    </source>
</evidence>
<protein>
    <submittedName>
        <fullName evidence="1">Uncharacterized protein</fullName>
    </submittedName>
</protein>
<proteinExistence type="predicted"/>
<comment type="caution">
    <text evidence="1">The sequence shown here is derived from an EMBL/GenBank/DDBJ whole genome shotgun (WGS) entry which is preliminary data.</text>
</comment>
<gene>
    <name evidence="1" type="ORF">GETHLI_35800</name>
</gene>
<organism evidence="1 2">
    <name type="scientific">Geothrix limicola</name>
    <dbReference type="NCBI Taxonomy" id="2927978"/>
    <lineage>
        <taxon>Bacteria</taxon>
        <taxon>Pseudomonadati</taxon>
        <taxon>Acidobacteriota</taxon>
        <taxon>Holophagae</taxon>
        <taxon>Holophagales</taxon>
        <taxon>Holophagaceae</taxon>
        <taxon>Geothrix</taxon>
    </lineage>
</organism>
<dbReference type="EMBL" id="BSDE01000014">
    <property type="protein sequence ID" value="GLH75077.1"/>
    <property type="molecule type" value="Genomic_DNA"/>
</dbReference>
<keyword evidence="2" id="KW-1185">Reference proteome</keyword>
<accession>A0ABQ5QKH5</accession>
<sequence length="50" mass="5651">MKKLPIFTRPNEFGSQATKRSFVHFIQAEHLPGSSDLILYLLNVLGNGYT</sequence>